<name>A0A2N1KWI9_9GLOM</name>
<dbReference type="EMBL" id="LLXL01009838">
    <property type="protein sequence ID" value="PKK41490.1"/>
    <property type="molecule type" value="Genomic_DNA"/>
</dbReference>
<dbReference type="VEuPathDB" id="FungiDB:RhiirFUN_005488"/>
<dbReference type="AlphaFoldDB" id="A0A2N1KWI9"/>
<evidence type="ECO:0000313" key="2">
    <source>
        <dbReference type="Proteomes" id="UP000233469"/>
    </source>
</evidence>
<reference evidence="1 2" key="1">
    <citation type="submission" date="2016-04" db="EMBL/GenBank/DDBJ databases">
        <title>Genome analyses suggest a sexual origin of heterokaryosis in a supposedly ancient asexual fungus.</title>
        <authorList>
            <person name="Ropars J."/>
            <person name="Sedzielewska K."/>
            <person name="Noel J."/>
            <person name="Charron P."/>
            <person name="Farinelli L."/>
            <person name="Marton T."/>
            <person name="Kruger M."/>
            <person name="Pelin A."/>
            <person name="Brachmann A."/>
            <person name="Corradi N."/>
        </authorList>
    </citation>
    <scope>NUCLEOTIDE SEQUENCE [LARGE SCALE GENOMIC DNA]</scope>
    <source>
        <strain evidence="1 2">C2</strain>
    </source>
</reference>
<proteinExistence type="predicted"/>
<comment type="caution">
    <text evidence="1">The sequence shown here is derived from an EMBL/GenBank/DDBJ whole genome shotgun (WGS) entry which is preliminary data.</text>
</comment>
<dbReference type="Proteomes" id="UP000233469">
    <property type="component" value="Unassembled WGS sequence"/>
</dbReference>
<protein>
    <submittedName>
        <fullName evidence="1">Uncharacterized protein</fullName>
    </submittedName>
</protein>
<gene>
    <name evidence="1" type="ORF">RhiirC2_804821</name>
</gene>
<organism evidence="1 2">
    <name type="scientific">Rhizophagus irregularis</name>
    <dbReference type="NCBI Taxonomy" id="588596"/>
    <lineage>
        <taxon>Eukaryota</taxon>
        <taxon>Fungi</taxon>
        <taxon>Fungi incertae sedis</taxon>
        <taxon>Mucoromycota</taxon>
        <taxon>Glomeromycotina</taxon>
        <taxon>Glomeromycetes</taxon>
        <taxon>Glomerales</taxon>
        <taxon>Glomeraceae</taxon>
        <taxon>Rhizophagus</taxon>
    </lineage>
</organism>
<reference evidence="1 2" key="2">
    <citation type="submission" date="2017-10" db="EMBL/GenBank/DDBJ databases">
        <title>Extensive intraspecific genome diversity in a model arbuscular mycorrhizal fungus.</title>
        <authorList>
            <person name="Chen E.C.H."/>
            <person name="Morin E."/>
            <person name="Baudet D."/>
            <person name="Noel J."/>
            <person name="Ndikumana S."/>
            <person name="Charron P."/>
            <person name="St-Onge C."/>
            <person name="Giorgi J."/>
            <person name="Grigoriev I.V."/>
            <person name="Roux C."/>
            <person name="Martin F.M."/>
            <person name="Corradi N."/>
        </authorList>
    </citation>
    <scope>NUCLEOTIDE SEQUENCE [LARGE SCALE GENOMIC DNA]</scope>
    <source>
        <strain evidence="1 2">C2</strain>
    </source>
</reference>
<dbReference type="VEuPathDB" id="FungiDB:RhiirA1_474814"/>
<accession>A0A2N1KWI9</accession>
<evidence type="ECO:0000313" key="1">
    <source>
        <dbReference type="EMBL" id="PKK41490.1"/>
    </source>
</evidence>
<sequence length="103" mass="11800">MLFSHKRLIDSTGKELNANSASKRKKSLFTRQYFEKCLNSKGEEVQVCKILDDNGSRCDQAYRNAGFSTGNLIAHLHDIHHIINENEESENTSKKLKKVCFKI</sequence>